<accession>A0A0A0LK10</accession>
<gene>
    <name evidence="1" type="ORF">Csa_2G116280</name>
</gene>
<reference evidence="1 2" key="4">
    <citation type="journal article" date="2011" name="BMC Genomics">
        <title>RNA-Seq improves annotation of protein-coding genes in the cucumber genome.</title>
        <authorList>
            <person name="Li Z."/>
            <person name="Zhang Z."/>
            <person name="Yan P."/>
            <person name="Huang S."/>
            <person name="Fei Z."/>
            <person name="Lin K."/>
        </authorList>
    </citation>
    <scope>NUCLEOTIDE SEQUENCE [LARGE SCALE GENOMIC DNA]</scope>
    <source>
        <strain evidence="2">cv. 9930</strain>
    </source>
</reference>
<protein>
    <submittedName>
        <fullName evidence="1">Uncharacterized protein</fullName>
    </submittedName>
</protein>
<reference evidence="1 2" key="1">
    <citation type="journal article" date="2009" name="Nat. Genet.">
        <title>The genome of the cucumber, Cucumis sativus L.</title>
        <authorList>
            <person name="Huang S."/>
            <person name="Li R."/>
            <person name="Zhang Z."/>
            <person name="Li L."/>
            <person name="Gu X."/>
            <person name="Fan W."/>
            <person name="Lucas W.J."/>
            <person name="Wang X."/>
            <person name="Xie B."/>
            <person name="Ni P."/>
            <person name="Ren Y."/>
            <person name="Zhu H."/>
            <person name="Li J."/>
            <person name="Lin K."/>
            <person name="Jin W."/>
            <person name="Fei Z."/>
            <person name="Li G."/>
            <person name="Staub J."/>
            <person name="Kilian A."/>
            <person name="van der Vossen E.A."/>
            <person name="Wu Y."/>
            <person name="Guo J."/>
            <person name="He J."/>
            <person name="Jia Z."/>
            <person name="Ren Y."/>
            <person name="Tian G."/>
            <person name="Lu Y."/>
            <person name="Ruan J."/>
            <person name="Qian W."/>
            <person name="Wang M."/>
            <person name="Huang Q."/>
            <person name="Li B."/>
            <person name="Xuan Z."/>
            <person name="Cao J."/>
            <person name="Asan"/>
            <person name="Wu Z."/>
            <person name="Zhang J."/>
            <person name="Cai Q."/>
            <person name="Bai Y."/>
            <person name="Zhao B."/>
            <person name="Han Y."/>
            <person name="Li Y."/>
            <person name="Li X."/>
            <person name="Wang S."/>
            <person name="Shi Q."/>
            <person name="Liu S."/>
            <person name="Cho W.K."/>
            <person name="Kim J.Y."/>
            <person name="Xu Y."/>
            <person name="Heller-Uszynska K."/>
            <person name="Miao H."/>
            <person name="Cheng Z."/>
            <person name="Zhang S."/>
            <person name="Wu J."/>
            <person name="Yang Y."/>
            <person name="Kang H."/>
            <person name="Li M."/>
            <person name="Liang H."/>
            <person name="Ren X."/>
            <person name="Shi Z."/>
            <person name="Wen M."/>
            <person name="Jian M."/>
            <person name="Yang H."/>
            <person name="Zhang G."/>
            <person name="Yang Z."/>
            <person name="Chen R."/>
            <person name="Liu S."/>
            <person name="Li J."/>
            <person name="Ma L."/>
            <person name="Liu H."/>
            <person name="Zhou Y."/>
            <person name="Zhao J."/>
            <person name="Fang X."/>
            <person name="Li G."/>
            <person name="Fang L."/>
            <person name="Li Y."/>
            <person name="Liu D."/>
            <person name="Zheng H."/>
            <person name="Zhang Y."/>
            <person name="Qin N."/>
            <person name="Li Z."/>
            <person name="Yang G."/>
            <person name="Yang S."/>
            <person name="Bolund L."/>
            <person name="Kristiansen K."/>
            <person name="Zheng H."/>
            <person name="Li S."/>
            <person name="Zhang X."/>
            <person name="Yang H."/>
            <person name="Wang J."/>
            <person name="Sun R."/>
            <person name="Zhang B."/>
            <person name="Jiang S."/>
            <person name="Wang J."/>
            <person name="Du Y."/>
            <person name="Li S."/>
        </authorList>
    </citation>
    <scope>NUCLEOTIDE SEQUENCE [LARGE SCALE GENOMIC DNA]</scope>
    <source>
        <strain evidence="2">cv. 9930</strain>
    </source>
</reference>
<dbReference type="Proteomes" id="UP000029981">
    <property type="component" value="Chromosome 2"/>
</dbReference>
<reference evidence="1 2" key="3">
    <citation type="journal article" date="2010" name="BMC Genomics">
        <title>Transcriptome sequencing and comparative analysis of cucumber flowers with different sex types.</title>
        <authorList>
            <person name="Guo S."/>
            <person name="Zheng Y."/>
            <person name="Joung J.G."/>
            <person name="Liu S."/>
            <person name="Zhang Z."/>
            <person name="Crasta O.R."/>
            <person name="Sobral B.W."/>
            <person name="Xu Y."/>
            <person name="Huang S."/>
            <person name="Fei Z."/>
        </authorList>
    </citation>
    <scope>NUCLEOTIDE SEQUENCE [LARGE SCALE GENOMIC DNA]</scope>
    <source>
        <strain evidence="2">cv. 9930</strain>
    </source>
</reference>
<proteinExistence type="predicted"/>
<dbReference type="AlphaFoldDB" id="A0A0A0LK10"/>
<evidence type="ECO:0000313" key="2">
    <source>
        <dbReference type="Proteomes" id="UP000029981"/>
    </source>
</evidence>
<evidence type="ECO:0000313" key="1">
    <source>
        <dbReference type="EMBL" id="KGN61404.1"/>
    </source>
</evidence>
<keyword evidence="2" id="KW-1185">Reference proteome</keyword>
<dbReference type="Gramene" id="KGN61404">
    <property type="protein sequence ID" value="KGN61404"/>
    <property type="gene ID" value="Csa_2G116280"/>
</dbReference>
<reference evidence="1 2" key="2">
    <citation type="journal article" date="2009" name="PLoS ONE">
        <title>An integrated genetic and cytogenetic map of the cucumber genome.</title>
        <authorList>
            <person name="Ren Y."/>
            <person name="Zhang Z."/>
            <person name="Liu J."/>
            <person name="Staub J.E."/>
            <person name="Han Y."/>
            <person name="Cheng Z."/>
            <person name="Li X."/>
            <person name="Lu J."/>
            <person name="Miao H."/>
            <person name="Kang H."/>
            <person name="Xie B."/>
            <person name="Gu X."/>
            <person name="Wang X."/>
            <person name="Du Y."/>
            <person name="Jin W."/>
            <person name="Huang S."/>
        </authorList>
    </citation>
    <scope>NUCLEOTIDE SEQUENCE [LARGE SCALE GENOMIC DNA]</scope>
    <source>
        <strain evidence="2">cv. 9930</strain>
    </source>
</reference>
<name>A0A0A0LK10_CUCSA</name>
<organism evidence="1 2">
    <name type="scientific">Cucumis sativus</name>
    <name type="common">Cucumber</name>
    <dbReference type="NCBI Taxonomy" id="3659"/>
    <lineage>
        <taxon>Eukaryota</taxon>
        <taxon>Viridiplantae</taxon>
        <taxon>Streptophyta</taxon>
        <taxon>Embryophyta</taxon>
        <taxon>Tracheophyta</taxon>
        <taxon>Spermatophyta</taxon>
        <taxon>Magnoliopsida</taxon>
        <taxon>eudicotyledons</taxon>
        <taxon>Gunneridae</taxon>
        <taxon>Pentapetalae</taxon>
        <taxon>rosids</taxon>
        <taxon>fabids</taxon>
        <taxon>Cucurbitales</taxon>
        <taxon>Cucurbitaceae</taxon>
        <taxon>Benincaseae</taxon>
        <taxon>Cucumis</taxon>
    </lineage>
</organism>
<sequence>MSATNTTSSPRNKTTVSIKGRDQLKLNEWNKWVVSTLLKAYKLKYVLRKQSKVERAWARCGSPCVFKI</sequence>
<dbReference type="EMBL" id="CM002923">
    <property type="protein sequence ID" value="KGN61404.1"/>
    <property type="molecule type" value="Genomic_DNA"/>
</dbReference>